<comment type="caution">
    <text evidence="1">The sequence shown here is derived from an EMBL/GenBank/DDBJ whole genome shotgun (WGS) entry which is preliminary data.</text>
</comment>
<dbReference type="Proteomes" id="UP000652761">
    <property type="component" value="Unassembled WGS sequence"/>
</dbReference>
<evidence type="ECO:0000313" key="1">
    <source>
        <dbReference type="EMBL" id="MQM16325.1"/>
    </source>
</evidence>
<name>A0A843XAI5_COLES</name>
<gene>
    <name evidence="1" type="ORF">Taro_049282</name>
</gene>
<dbReference type="AlphaFoldDB" id="A0A843XAI5"/>
<proteinExistence type="predicted"/>
<organism evidence="1 2">
    <name type="scientific">Colocasia esculenta</name>
    <name type="common">Wild taro</name>
    <name type="synonym">Arum esculentum</name>
    <dbReference type="NCBI Taxonomy" id="4460"/>
    <lineage>
        <taxon>Eukaryota</taxon>
        <taxon>Viridiplantae</taxon>
        <taxon>Streptophyta</taxon>
        <taxon>Embryophyta</taxon>
        <taxon>Tracheophyta</taxon>
        <taxon>Spermatophyta</taxon>
        <taxon>Magnoliopsida</taxon>
        <taxon>Liliopsida</taxon>
        <taxon>Araceae</taxon>
        <taxon>Aroideae</taxon>
        <taxon>Colocasieae</taxon>
        <taxon>Colocasia</taxon>
    </lineage>
</organism>
<sequence>MILEVAPTGSRDGSRYIAVCAIMASRGGSHSVAVCSVWHLVPALLDGQCRQDSRGGLYRLKRWLPLCIILRHYGLKRWLP</sequence>
<reference evidence="1" key="1">
    <citation type="submission" date="2017-07" db="EMBL/GenBank/DDBJ databases">
        <title>Taro Niue Genome Assembly and Annotation.</title>
        <authorList>
            <person name="Atibalentja N."/>
            <person name="Keating K."/>
            <person name="Fields C.J."/>
        </authorList>
    </citation>
    <scope>NUCLEOTIDE SEQUENCE</scope>
    <source>
        <strain evidence="1">Niue_2</strain>
        <tissue evidence="1">Leaf</tissue>
    </source>
</reference>
<accession>A0A843XAI5</accession>
<dbReference type="EMBL" id="NMUH01006954">
    <property type="protein sequence ID" value="MQM16325.1"/>
    <property type="molecule type" value="Genomic_DNA"/>
</dbReference>
<evidence type="ECO:0000313" key="2">
    <source>
        <dbReference type="Proteomes" id="UP000652761"/>
    </source>
</evidence>
<keyword evidence="2" id="KW-1185">Reference proteome</keyword>
<protein>
    <submittedName>
        <fullName evidence="1">Uncharacterized protein</fullName>
    </submittedName>
</protein>